<feature type="non-terminal residue" evidence="2">
    <location>
        <position position="1"/>
    </location>
</feature>
<evidence type="ECO:0000313" key="2">
    <source>
        <dbReference type="EMBL" id="CAI9623945.1"/>
    </source>
</evidence>
<feature type="region of interest" description="Disordered" evidence="1">
    <location>
        <begin position="41"/>
        <end position="69"/>
    </location>
</feature>
<reference evidence="2" key="1">
    <citation type="submission" date="2023-05" db="EMBL/GenBank/DDBJ databases">
        <authorList>
            <person name="Stuckert A."/>
        </authorList>
    </citation>
    <scope>NUCLEOTIDE SEQUENCE</scope>
</reference>
<keyword evidence="3" id="KW-1185">Reference proteome</keyword>
<name>A0ABN9HQ84_9NEOB</name>
<evidence type="ECO:0000256" key="1">
    <source>
        <dbReference type="SAM" id="MobiDB-lite"/>
    </source>
</evidence>
<organism evidence="2 3">
    <name type="scientific">Staurois parvus</name>
    <dbReference type="NCBI Taxonomy" id="386267"/>
    <lineage>
        <taxon>Eukaryota</taxon>
        <taxon>Metazoa</taxon>
        <taxon>Chordata</taxon>
        <taxon>Craniata</taxon>
        <taxon>Vertebrata</taxon>
        <taxon>Euteleostomi</taxon>
        <taxon>Amphibia</taxon>
        <taxon>Batrachia</taxon>
        <taxon>Anura</taxon>
        <taxon>Neobatrachia</taxon>
        <taxon>Ranoidea</taxon>
        <taxon>Ranidae</taxon>
        <taxon>Staurois</taxon>
    </lineage>
</organism>
<sequence>RVGSKRAGKVQGAGGRVVRNSRGRYRQSSCRVRIQAGRIRIQGPRETIHQGTDCRPGHSLNTPTALSLR</sequence>
<feature type="region of interest" description="Disordered" evidence="1">
    <location>
        <begin position="1"/>
        <end position="29"/>
    </location>
</feature>
<dbReference type="EMBL" id="CATNWA010021790">
    <property type="protein sequence ID" value="CAI9623945.1"/>
    <property type="molecule type" value="Genomic_DNA"/>
</dbReference>
<proteinExistence type="predicted"/>
<accession>A0ABN9HQ84</accession>
<gene>
    <name evidence="2" type="ORF">SPARVUS_LOCUS16562600</name>
</gene>
<protein>
    <submittedName>
        <fullName evidence="2">Uncharacterized protein</fullName>
    </submittedName>
</protein>
<comment type="caution">
    <text evidence="2">The sequence shown here is derived from an EMBL/GenBank/DDBJ whole genome shotgun (WGS) entry which is preliminary data.</text>
</comment>
<evidence type="ECO:0000313" key="3">
    <source>
        <dbReference type="Proteomes" id="UP001162483"/>
    </source>
</evidence>
<feature type="compositionally biased region" description="Polar residues" evidence="1">
    <location>
        <begin position="59"/>
        <end position="69"/>
    </location>
</feature>
<dbReference type="Proteomes" id="UP001162483">
    <property type="component" value="Unassembled WGS sequence"/>
</dbReference>